<dbReference type="STRING" id="1774969.AUC69_05985"/>
<protein>
    <submittedName>
        <fullName evidence="3">Alpha/beta hydrolase</fullName>
    </submittedName>
</protein>
<dbReference type="Proteomes" id="UP000094472">
    <property type="component" value="Unassembled WGS sequence"/>
</dbReference>
<evidence type="ECO:0000259" key="2">
    <source>
        <dbReference type="Pfam" id="PF12146"/>
    </source>
</evidence>
<accession>A0A1E3W7T9</accession>
<dbReference type="InterPro" id="IPR022742">
    <property type="entry name" value="Hydrolase_4"/>
</dbReference>
<name>A0A1E3W7T9_9HYPH</name>
<dbReference type="RefSeq" id="WP_069440648.1">
    <property type="nucleotide sequence ID" value="NZ_LPWF01000004.1"/>
</dbReference>
<keyword evidence="4" id="KW-1185">Reference proteome</keyword>
<dbReference type="Gene3D" id="3.40.50.1820">
    <property type="entry name" value="alpha/beta hydrolase"/>
    <property type="match status" value="1"/>
</dbReference>
<proteinExistence type="predicted"/>
<dbReference type="SUPFAM" id="SSF53474">
    <property type="entry name" value="alpha/beta-Hydrolases"/>
    <property type="match status" value="1"/>
</dbReference>
<dbReference type="Pfam" id="PF12146">
    <property type="entry name" value="Hydrolase_4"/>
    <property type="match status" value="1"/>
</dbReference>
<organism evidence="3 4">
    <name type="scientific">Methyloceanibacter superfactus</name>
    <dbReference type="NCBI Taxonomy" id="1774969"/>
    <lineage>
        <taxon>Bacteria</taxon>
        <taxon>Pseudomonadati</taxon>
        <taxon>Pseudomonadota</taxon>
        <taxon>Alphaproteobacteria</taxon>
        <taxon>Hyphomicrobiales</taxon>
        <taxon>Hyphomicrobiaceae</taxon>
        <taxon>Methyloceanibacter</taxon>
    </lineage>
</organism>
<comment type="caution">
    <text evidence="3">The sequence shown here is derived from an EMBL/GenBank/DDBJ whole genome shotgun (WGS) entry which is preliminary data.</text>
</comment>
<gene>
    <name evidence="3" type="ORF">AUC69_05985</name>
</gene>
<dbReference type="PANTHER" id="PTHR16138:SF7">
    <property type="entry name" value="PALMITOYL-PROTEIN THIOESTERASE ABHD10, MITOCHONDRIAL"/>
    <property type="match status" value="1"/>
</dbReference>
<evidence type="ECO:0000313" key="3">
    <source>
        <dbReference type="EMBL" id="ODS01780.1"/>
    </source>
</evidence>
<dbReference type="PANTHER" id="PTHR16138">
    <property type="entry name" value="MYCOPHENOLIC ACID ACYL-GLUCURONIDE ESTERASE, MITOCHONDRIAL"/>
    <property type="match status" value="1"/>
</dbReference>
<dbReference type="GO" id="GO:0016787">
    <property type="term" value="F:hydrolase activity"/>
    <property type="evidence" value="ECO:0007669"/>
    <property type="project" value="UniProtKB-KW"/>
</dbReference>
<keyword evidence="1 3" id="KW-0378">Hydrolase</keyword>
<dbReference type="InterPro" id="IPR052382">
    <property type="entry name" value="ABHD10_acyl-thioesterase"/>
</dbReference>
<dbReference type="InterPro" id="IPR029058">
    <property type="entry name" value="AB_hydrolase_fold"/>
</dbReference>
<reference evidence="3 4" key="1">
    <citation type="journal article" date="2016" name="Environ. Microbiol.">
        <title>New Methyloceanibacter diversity from North Sea sediments includes methanotroph containing solely the soluble methane monooxygenase.</title>
        <authorList>
            <person name="Vekeman B."/>
            <person name="Kerckhof F.M."/>
            <person name="Cremers G."/>
            <person name="de Vos P."/>
            <person name="Vandamme P."/>
            <person name="Boon N."/>
            <person name="Op den Camp H.J."/>
            <person name="Heylen K."/>
        </authorList>
    </citation>
    <scope>NUCLEOTIDE SEQUENCE [LARGE SCALE GENOMIC DNA]</scope>
    <source>
        <strain evidence="3 4">R-67175</strain>
    </source>
</reference>
<evidence type="ECO:0000313" key="4">
    <source>
        <dbReference type="Proteomes" id="UP000094472"/>
    </source>
</evidence>
<sequence>MDTQEPQFIEIGQGPKRRRLAYRWSDPGADGSGLAILWLSGFLSDMASTKAETLAAWAADQGHAMLRFDYSGHGLSPGNLLEASIGDWLEESAAMLRLLEGRRVIVVGSSMGGWIALLLARALAKEGHTPLAGLVLIAPAWDMTEKLMWEKMSAKTRAIVETEGVFYAPSNYDDPYPLTKILIEEGRNHLLVDGGIEIGAPLRILQGMRDTDVPWQHALALVDLVAGDDVELTLVKDGDHRLSQPDQLRRLEATVASLAVTDPAA</sequence>
<dbReference type="AlphaFoldDB" id="A0A1E3W7T9"/>
<evidence type="ECO:0000256" key="1">
    <source>
        <dbReference type="ARBA" id="ARBA00022801"/>
    </source>
</evidence>
<feature type="domain" description="Serine aminopeptidase S33" evidence="2">
    <location>
        <begin position="48"/>
        <end position="151"/>
    </location>
</feature>
<dbReference type="EMBL" id="LPWF01000004">
    <property type="protein sequence ID" value="ODS01780.1"/>
    <property type="molecule type" value="Genomic_DNA"/>
</dbReference>
<dbReference type="OrthoDB" id="9813296at2"/>